<name>A0A7C8Z448_OPUST</name>
<sequence length="106" mass="11705">MPKKYTVLNLAYIEVAPKQPFSHAPSTPTKMETSSSTKGSSHSNGLTQRQKDLLEALKDEPAVRKAYLQKLMNDDNASDVSDKANSSASTTKPTCHLQDSQDPYEY</sequence>
<dbReference type="EMBL" id="GISG01086857">
    <property type="protein sequence ID" value="MBA4633437.1"/>
    <property type="molecule type" value="Transcribed_RNA"/>
</dbReference>
<dbReference type="EMBL" id="GISG01086855">
    <property type="protein sequence ID" value="MBA4633435.1"/>
    <property type="molecule type" value="Transcribed_RNA"/>
</dbReference>
<feature type="region of interest" description="Disordered" evidence="1">
    <location>
        <begin position="16"/>
        <end position="106"/>
    </location>
</feature>
<feature type="compositionally biased region" description="Basic and acidic residues" evidence="1">
    <location>
        <begin position="49"/>
        <end position="63"/>
    </location>
</feature>
<feature type="compositionally biased region" description="Low complexity" evidence="1">
    <location>
        <begin position="34"/>
        <end position="43"/>
    </location>
</feature>
<dbReference type="AlphaFoldDB" id="A0A7C8Z448"/>
<accession>A0A7C8Z448</accession>
<reference evidence="2" key="1">
    <citation type="journal article" date="2013" name="J. Plant Res.">
        <title>Effect of fungi and light on seed germination of three Opuntia species from semiarid lands of central Mexico.</title>
        <authorList>
            <person name="Delgado-Sanchez P."/>
            <person name="Jimenez-Bremont J.F."/>
            <person name="Guerrero-Gonzalez Mde L."/>
            <person name="Flores J."/>
        </authorList>
    </citation>
    <scope>NUCLEOTIDE SEQUENCE</scope>
    <source>
        <tissue evidence="2">Cladode</tissue>
    </source>
</reference>
<proteinExistence type="predicted"/>
<organism evidence="2">
    <name type="scientific">Opuntia streptacantha</name>
    <name type="common">Prickly pear cactus</name>
    <name type="synonym">Opuntia cardona</name>
    <dbReference type="NCBI Taxonomy" id="393608"/>
    <lineage>
        <taxon>Eukaryota</taxon>
        <taxon>Viridiplantae</taxon>
        <taxon>Streptophyta</taxon>
        <taxon>Embryophyta</taxon>
        <taxon>Tracheophyta</taxon>
        <taxon>Spermatophyta</taxon>
        <taxon>Magnoliopsida</taxon>
        <taxon>eudicotyledons</taxon>
        <taxon>Gunneridae</taxon>
        <taxon>Pentapetalae</taxon>
        <taxon>Caryophyllales</taxon>
        <taxon>Cactineae</taxon>
        <taxon>Cactaceae</taxon>
        <taxon>Opuntioideae</taxon>
        <taxon>Opuntia</taxon>
    </lineage>
</organism>
<protein>
    <submittedName>
        <fullName evidence="2">Uncharacterized protein</fullName>
    </submittedName>
</protein>
<evidence type="ECO:0000256" key="1">
    <source>
        <dbReference type="SAM" id="MobiDB-lite"/>
    </source>
</evidence>
<feature type="compositionally biased region" description="Polar residues" evidence="1">
    <location>
        <begin position="83"/>
        <end position="106"/>
    </location>
</feature>
<reference evidence="2" key="2">
    <citation type="submission" date="2020-07" db="EMBL/GenBank/DDBJ databases">
        <authorList>
            <person name="Vera ALvarez R."/>
            <person name="Arias-Moreno D.M."/>
            <person name="Jimenez-Jacinto V."/>
            <person name="Jimenez-Bremont J.F."/>
            <person name="Swaminathan K."/>
            <person name="Moose S.P."/>
            <person name="Guerrero-Gonzalez M.L."/>
            <person name="Marino-Ramirez L."/>
            <person name="Landsman D."/>
            <person name="Rodriguez-Kessler M."/>
            <person name="Delgado-Sanchez P."/>
        </authorList>
    </citation>
    <scope>NUCLEOTIDE SEQUENCE</scope>
    <source>
        <tissue evidence="2">Cladode</tissue>
    </source>
</reference>
<feature type="compositionally biased region" description="Polar residues" evidence="1">
    <location>
        <begin position="24"/>
        <end position="33"/>
    </location>
</feature>
<evidence type="ECO:0000313" key="2">
    <source>
        <dbReference type="EMBL" id="MBA4633437.1"/>
    </source>
</evidence>